<dbReference type="KEGG" id="ddi:DDB_G0289261"/>
<dbReference type="GO" id="GO:0090729">
    <property type="term" value="F:toxin activity"/>
    <property type="evidence" value="ECO:0007669"/>
    <property type="project" value="InterPro"/>
</dbReference>
<gene>
    <name evidence="3" type="ORF">DDB_G0289261</name>
</gene>
<dbReference type="InterPro" id="IPR036716">
    <property type="entry name" value="Pest_crys_N_sf"/>
</dbReference>
<sequence>MKQYFDLLNQYPVTGGPSVSDTVVEQFALLVKTNHKRTAINGSIYSIKPKTEISDHVLIYLEKIEIVEQGNVFSNFTITSYIDSRTLWKNNPNDSITKKNLLDSYDNLEDILRKYLVNSSVFRTKGLYSTSLMLFAMYATLIILLLRDGITNGLSWGMSTGENREYKNFFSTCITDYVKHLKYAHDEYCTEIRSKSEFGKSKFDSIVCINSHSFIKTKVSTLCSNYRNVMAESVFDLADSWYSLDNGKFSKQFSGKENVRYLWSSIYGLPVDNSKEISIYKVNGIKNTYYTPSYASLQENFIMENNDQYKPYAGVKINHDSNWIYSIQPIFKDPLNGNRVDGVRKGVQEITESLTKEYQFDDSSVMYGSYDIVPLTVRLSQNSRIDLTRSISYKNSDGSVTHGNDNIIKYCSRVGTNHIPGKVVGNGVNKQVNSKGNVLDCFIIGSISTGVNENNLLYSSKSSIINAQKFSKTSSDVEFKRDHVMPTVHSMYLPGGSSITFTFKNGETLNNKHQFAIRYHFSGSAAQASIDILDSTNKALHSGLQLPKCSKEENFNEYKVKVFTNQLNFTTTNSIKIKSSNNLYINSIILIPN</sequence>
<organism evidence="3 4">
    <name type="scientific">Dictyostelium discoideum</name>
    <name type="common">Social amoeba</name>
    <dbReference type="NCBI Taxonomy" id="44689"/>
    <lineage>
        <taxon>Eukaryota</taxon>
        <taxon>Amoebozoa</taxon>
        <taxon>Evosea</taxon>
        <taxon>Eumycetozoa</taxon>
        <taxon>Dictyostelia</taxon>
        <taxon>Dictyosteliales</taxon>
        <taxon>Dictyosteliaceae</taxon>
        <taxon>Dictyostelium</taxon>
    </lineage>
</organism>
<dbReference type="InParanoid" id="Q54HS8"/>
<comment type="caution">
    <text evidence="3">The sequence shown here is derived from an EMBL/GenBank/DDBJ whole genome shotgun (WGS) entry which is preliminary data.</text>
</comment>
<protein>
    <recommendedName>
        <fullName evidence="2">Pesticidal crystal protein domain-containing protein</fullName>
    </recommendedName>
</protein>
<evidence type="ECO:0000259" key="2">
    <source>
        <dbReference type="Pfam" id="PF03945"/>
    </source>
</evidence>
<keyword evidence="1" id="KW-0812">Transmembrane</keyword>
<name>Q54HS8_DICDI</name>
<keyword evidence="4" id="KW-1185">Reference proteome</keyword>
<feature type="transmembrane region" description="Helical" evidence="1">
    <location>
        <begin position="126"/>
        <end position="146"/>
    </location>
</feature>
<dbReference type="GeneID" id="8627034"/>
<dbReference type="Gene3D" id="1.20.190.10">
    <property type="entry name" value="Pesticidal crystal protein, N-terminal domain"/>
    <property type="match status" value="1"/>
</dbReference>
<dbReference type="VEuPathDB" id="AmoebaDB:DDB_G0289261"/>
<dbReference type="InterPro" id="IPR038979">
    <property type="entry name" value="Pest_crys"/>
</dbReference>
<feature type="domain" description="Pesticidal crystal protein" evidence="2">
    <location>
        <begin position="77"/>
        <end position="245"/>
    </location>
</feature>
<dbReference type="InterPro" id="IPR005639">
    <property type="entry name" value="Pest_crys_dom_I"/>
</dbReference>
<keyword evidence="1" id="KW-1133">Transmembrane helix</keyword>
<evidence type="ECO:0000313" key="4">
    <source>
        <dbReference type="Proteomes" id="UP000002195"/>
    </source>
</evidence>
<accession>Q54HS8</accession>
<dbReference type="GO" id="GO:0001907">
    <property type="term" value="P:symbiont-mediated killing of host cell"/>
    <property type="evidence" value="ECO:0007669"/>
    <property type="project" value="InterPro"/>
</dbReference>
<dbReference type="OMA" id="NTAMANQ"/>
<evidence type="ECO:0000313" key="3">
    <source>
        <dbReference type="EMBL" id="EAL62818.1"/>
    </source>
</evidence>
<dbReference type="PANTHER" id="PTHR37003">
    <property type="entry name" value="ENDOTOXIN_N DOMAIN-CONTAINING PROTEIN-RELATED"/>
    <property type="match status" value="1"/>
</dbReference>
<dbReference type="AlphaFoldDB" id="Q54HS8"/>
<dbReference type="PaxDb" id="44689-DDB0219415"/>
<proteinExistence type="predicted"/>
<dbReference type="HOGENOM" id="CLU_423608_0_0_1"/>
<dbReference type="PANTHER" id="PTHR37003:SF2">
    <property type="entry name" value="PESTICIDAL CRYSTAL PROTEIN N-TERMINAL DOMAIN-CONTAINING PROTEIN"/>
    <property type="match status" value="1"/>
</dbReference>
<keyword evidence="1" id="KW-0472">Membrane</keyword>
<dbReference type="Pfam" id="PF03945">
    <property type="entry name" value="Endotoxin_N"/>
    <property type="match status" value="1"/>
</dbReference>
<dbReference type="SUPFAM" id="SSF56849">
    <property type="entry name" value="delta-Endotoxin (insectocide), N-terminal domain"/>
    <property type="match status" value="1"/>
</dbReference>
<dbReference type="EMBL" id="AAFI02000132">
    <property type="protein sequence ID" value="EAL62818.1"/>
    <property type="molecule type" value="Genomic_DNA"/>
</dbReference>
<reference evidence="3 4" key="1">
    <citation type="journal article" date="2005" name="Nature">
        <title>The genome of the social amoeba Dictyostelium discoideum.</title>
        <authorList>
            <consortium name="The Dictyostelium discoideum Sequencing Consortium"/>
            <person name="Eichinger L."/>
            <person name="Pachebat J.A."/>
            <person name="Glockner G."/>
            <person name="Rajandream M.A."/>
            <person name="Sucgang R."/>
            <person name="Berriman M."/>
            <person name="Song J."/>
            <person name="Olsen R."/>
            <person name="Szafranski K."/>
            <person name="Xu Q."/>
            <person name="Tunggal B."/>
            <person name="Kummerfeld S."/>
            <person name="Madera M."/>
            <person name="Konfortov B.A."/>
            <person name="Rivero F."/>
            <person name="Bankier A.T."/>
            <person name="Lehmann R."/>
            <person name="Hamlin N."/>
            <person name="Davies R."/>
            <person name="Gaudet P."/>
            <person name="Fey P."/>
            <person name="Pilcher K."/>
            <person name="Chen G."/>
            <person name="Saunders D."/>
            <person name="Sodergren E."/>
            <person name="Davis P."/>
            <person name="Kerhornou A."/>
            <person name="Nie X."/>
            <person name="Hall N."/>
            <person name="Anjard C."/>
            <person name="Hemphill L."/>
            <person name="Bason N."/>
            <person name="Farbrother P."/>
            <person name="Desany B."/>
            <person name="Just E."/>
            <person name="Morio T."/>
            <person name="Rost R."/>
            <person name="Churcher C."/>
            <person name="Cooper J."/>
            <person name="Haydock S."/>
            <person name="van Driessche N."/>
            <person name="Cronin A."/>
            <person name="Goodhead I."/>
            <person name="Muzny D."/>
            <person name="Mourier T."/>
            <person name="Pain A."/>
            <person name="Lu M."/>
            <person name="Harper D."/>
            <person name="Lindsay R."/>
            <person name="Hauser H."/>
            <person name="James K."/>
            <person name="Quiles M."/>
            <person name="Madan Babu M."/>
            <person name="Saito T."/>
            <person name="Buchrieser C."/>
            <person name="Wardroper A."/>
            <person name="Felder M."/>
            <person name="Thangavelu M."/>
            <person name="Johnson D."/>
            <person name="Knights A."/>
            <person name="Loulseged H."/>
            <person name="Mungall K."/>
            <person name="Oliver K."/>
            <person name="Price C."/>
            <person name="Quail M.A."/>
            <person name="Urushihara H."/>
            <person name="Hernandez J."/>
            <person name="Rabbinowitsch E."/>
            <person name="Steffen D."/>
            <person name="Sanders M."/>
            <person name="Ma J."/>
            <person name="Kohara Y."/>
            <person name="Sharp S."/>
            <person name="Simmonds M."/>
            <person name="Spiegler S."/>
            <person name="Tivey A."/>
            <person name="Sugano S."/>
            <person name="White B."/>
            <person name="Walker D."/>
            <person name="Woodward J."/>
            <person name="Winckler T."/>
            <person name="Tanaka Y."/>
            <person name="Shaulsky G."/>
            <person name="Schleicher M."/>
            <person name="Weinstock G."/>
            <person name="Rosenthal A."/>
            <person name="Cox E.C."/>
            <person name="Chisholm R.L."/>
            <person name="Gibbs R."/>
            <person name="Loomis W.F."/>
            <person name="Platzer M."/>
            <person name="Kay R.R."/>
            <person name="Williams J."/>
            <person name="Dear P.H."/>
            <person name="Noegel A.A."/>
            <person name="Barrell B."/>
            <person name="Kuspa A."/>
        </authorList>
    </citation>
    <scope>NUCLEOTIDE SEQUENCE [LARGE SCALE GENOMIC DNA]</scope>
    <source>
        <strain evidence="3 4">AX4</strain>
    </source>
</reference>
<evidence type="ECO:0000256" key="1">
    <source>
        <dbReference type="SAM" id="Phobius"/>
    </source>
</evidence>
<dbReference type="Proteomes" id="UP000002195">
    <property type="component" value="Unassembled WGS sequence"/>
</dbReference>
<dbReference type="RefSeq" id="XP_636253.1">
    <property type="nucleotide sequence ID" value="XM_631161.1"/>
</dbReference>